<comment type="caution">
    <text evidence="2">The sequence shown here is derived from an EMBL/GenBank/DDBJ whole genome shotgun (WGS) entry which is preliminary data.</text>
</comment>
<protein>
    <submittedName>
        <fullName evidence="2">Uncharacterized protein</fullName>
    </submittedName>
</protein>
<evidence type="ECO:0000313" key="2">
    <source>
        <dbReference type="EMBL" id="KAJ2671208.1"/>
    </source>
</evidence>
<dbReference type="OrthoDB" id="5569684at2759"/>
<gene>
    <name evidence="2" type="ORF">GGI25_005573</name>
</gene>
<dbReference type="EMBL" id="JANBTW010000107">
    <property type="protein sequence ID" value="KAJ2671208.1"/>
    <property type="molecule type" value="Genomic_DNA"/>
</dbReference>
<dbReference type="Proteomes" id="UP001151518">
    <property type="component" value="Unassembled WGS sequence"/>
</dbReference>
<feature type="region of interest" description="Disordered" evidence="1">
    <location>
        <begin position="174"/>
        <end position="203"/>
    </location>
</feature>
<reference evidence="2" key="1">
    <citation type="submission" date="2022-07" db="EMBL/GenBank/DDBJ databases">
        <title>Phylogenomic reconstructions and comparative analyses of Kickxellomycotina fungi.</title>
        <authorList>
            <person name="Reynolds N.K."/>
            <person name="Stajich J.E."/>
            <person name="Barry K."/>
            <person name="Grigoriev I.V."/>
            <person name="Crous P."/>
            <person name="Smith M.E."/>
        </authorList>
    </citation>
    <scope>NUCLEOTIDE SEQUENCE</scope>
    <source>
        <strain evidence="2">NRRL 3115</strain>
    </source>
</reference>
<sequence>MGKDAAAGPSELVRRVKGDNRLVGSQGRFRMEEYSRLIKDMGWRDLGVLLAKLTKQLEENTMADQPQNVDTMVRCLAALAGAVMHMLTVARNTREFDAAGEITSVNAKFVTKMFAAMATRASHICQSSASAFLPIAYPVLRSIASALRIDDSETVSSQLADAFDPGSVLSGITYASDESQKQHRSKRRRVADNGADTAPHEQASTGFGYPVDILRVLAFVLKDPAQTAAHKHAIRILRAQNNHIIKTLGGQQDCMDMEDLCALQELCHALIIRGCGVLKDKDENSKSDTYIGDLFACIRDILPLVRLDSSVKQTDEGICSLSLLAADIAAMCKLLLTVFKALALCTFGKQSMYPIFARMRHRCYQWAALCRATTWITIYGFKDASSAGDYTDFYAEGGRICWLQIIDSEPVANNNLPIWLLLLSESLAHIALSFPQSHTPNHVQPLFLRSEESQIRVFSAIASLLASFAQHFDKIHRNESLRFLLLSCIATCERLLLKMKPSAASMGLFWIYNMNSLIPDNDDTFNCHKSTPLQYIFRPPPLNSSTEVPNINDKWAEELQKGNLKDAYSMFTRKSDQPNGGADRLDDLARLSREETVHENKIAGVFAALDTLLEISSDPSNKAATKTFVVAFRTTLMWIRMFATGARNNVGRQMRILENLPRSSNWLNSENLVLYKPATDWARLQRIPVASNRQTTESTKIDSVDSEPDTYKPMVARVLRFFAAIAAWCFLKDEREATIVRCLGNEAPDAALANSDARNSYSRCKCLETLLTKKEFDKTAFSSLQILSSILGVRSHWQSSDIGQLRLPHVQVRDRSPPSSEALIQLAMQMGICNVMLDPQLLAYYIEAVHSGKLQQGTRAFSSIQIWLDMIGNVVRHSLFRSYLGGLSGSAGADTSRRAAGLGPASQKSFLLWWRMALAASAWCLLDILGSANMNAERLRLALVMPSHLASWQQHLPATESALKGFFKLQSSTSSDKHLSKLYGWLESLLHLPGARSSSVLHIVYFFACRLWLSLPLLDYKHSELQNAVLHISRDVWGIAAELLQLLMRMLHQPVVHKLFVESRLVCEFSNILVQVVAKTGIPNAISDILSIGAKVNIPSPQPITTEDSDMITIPFFESDLQIEECISDCDVMASSLDHADLEENVFDKLLRETTESAKLDHKQQQQQLEEYYKPTMQAELWTNYMDQLLRLPAIILFCRTTGEHIDGKMPVRSNGHVDMEMWLRDPDETLFQLFTPLLSVRNHLSTPSTLWDSLYSEFSANSIVQTLKAATASDFSKMAVSAAFLISDLTLVKRDGDQTVVSIMLERLVHGLISSDSERNINALLFLAWRHQGSIFRRAAACAKQLELRASMMLEEMAEYPNSISPDINYRRISAQETDDLSSASLNLDGGNFYRSNKAYNTIALCGYDMDSIAQQPVEIKVDFLIDQSPVFRAMLTGNFLEAQAVGKGVRMLVLQNEHFAVVGIISILHMCVTQEQHLKTIAARLESKYTSDELARILLLAIYYDVQPVIVLLVWHFAGRIGEGQLAADDALLVLAVVYRDKLFRFFDETNSVAHDAASKSLGALVLLCLDQVNMVDTIGDDVEAFVQTIQFLFSANLK</sequence>
<evidence type="ECO:0000256" key="1">
    <source>
        <dbReference type="SAM" id="MobiDB-lite"/>
    </source>
</evidence>
<evidence type="ECO:0000313" key="3">
    <source>
        <dbReference type="Proteomes" id="UP001151518"/>
    </source>
</evidence>
<proteinExistence type="predicted"/>
<organism evidence="2 3">
    <name type="scientific">Coemansia spiralis</name>
    <dbReference type="NCBI Taxonomy" id="417178"/>
    <lineage>
        <taxon>Eukaryota</taxon>
        <taxon>Fungi</taxon>
        <taxon>Fungi incertae sedis</taxon>
        <taxon>Zoopagomycota</taxon>
        <taxon>Kickxellomycotina</taxon>
        <taxon>Kickxellomycetes</taxon>
        <taxon>Kickxellales</taxon>
        <taxon>Kickxellaceae</taxon>
        <taxon>Coemansia</taxon>
    </lineage>
</organism>
<name>A0A9W8KW05_9FUNG</name>
<accession>A0A9W8KW05</accession>